<proteinExistence type="predicted"/>
<gene>
    <name evidence="5" type="ORF">C6Y40_09885</name>
</gene>
<accession>A0A2S9VB70</accession>
<keyword evidence="2" id="KW-0238">DNA-binding</keyword>
<dbReference type="InterPro" id="IPR013096">
    <property type="entry name" value="Cupin_2"/>
</dbReference>
<dbReference type="GO" id="GO:0043565">
    <property type="term" value="F:sequence-specific DNA binding"/>
    <property type="evidence" value="ECO:0007669"/>
    <property type="project" value="InterPro"/>
</dbReference>
<reference evidence="6" key="1">
    <citation type="journal article" date="2020" name="Int. J. Syst. Evol. Microbiol.">
        <title>Alteromonas alba sp. nov., a marine bacterium isolated from the seawater of the West Pacific Ocean.</title>
        <authorList>
            <person name="Sun C."/>
            <person name="Wu Y.-H."/>
            <person name="Xamxidin M."/>
            <person name="Cheng H."/>
            <person name="Xu X.-W."/>
        </authorList>
    </citation>
    <scope>NUCLEOTIDE SEQUENCE [LARGE SCALE GENOMIC DNA]</scope>
    <source>
        <strain evidence="6">190</strain>
    </source>
</reference>
<evidence type="ECO:0000256" key="2">
    <source>
        <dbReference type="ARBA" id="ARBA00023125"/>
    </source>
</evidence>
<comment type="caution">
    <text evidence="5">The sequence shown here is derived from an EMBL/GenBank/DDBJ whole genome shotgun (WGS) entry which is preliminary data.</text>
</comment>
<dbReference type="InterPro" id="IPR009057">
    <property type="entry name" value="Homeodomain-like_sf"/>
</dbReference>
<protein>
    <recommendedName>
        <fullName evidence="4">HTH araC/xylS-type domain-containing protein</fullName>
    </recommendedName>
</protein>
<dbReference type="AlphaFoldDB" id="A0A2S9VB70"/>
<keyword evidence="3" id="KW-0804">Transcription</keyword>
<keyword evidence="1" id="KW-0805">Transcription regulation</keyword>
<dbReference type="PANTHER" id="PTHR43280">
    <property type="entry name" value="ARAC-FAMILY TRANSCRIPTIONAL REGULATOR"/>
    <property type="match status" value="1"/>
</dbReference>
<sequence length="288" mass="32843">MLGNLEFVDLYGEKGSFWHQTFLYCEPLTQRSEQHEWKIHPHRHQHITQIFVLTEGGVDVQFDDEHHRITAPALLYIPDGVMHGFDWQSHSQGTVLSVASPMLRQVEQNIGESVEALAGAFVLAVKDIYLCPLQAICGAIQQEANASSMHQGSMLQALLQQLLILMHRMQPARTEEGSLSKPERKLRQFQHLIRLHFTTQHKVAWYAAKIGVSQAHLNQICQQYFQSNALAMIHNVLISEAKRYLIFSDTAVAGIAERLGFNEPGYFNKFFKRHTELSPAAYRRQSQG</sequence>
<dbReference type="SUPFAM" id="SSF46689">
    <property type="entry name" value="Homeodomain-like"/>
    <property type="match status" value="1"/>
</dbReference>
<dbReference type="PROSITE" id="PS01124">
    <property type="entry name" value="HTH_ARAC_FAMILY_2"/>
    <property type="match status" value="1"/>
</dbReference>
<dbReference type="InterPro" id="IPR011051">
    <property type="entry name" value="RmlC_Cupin_sf"/>
</dbReference>
<dbReference type="Gene3D" id="2.60.120.10">
    <property type="entry name" value="Jelly Rolls"/>
    <property type="match status" value="1"/>
</dbReference>
<evidence type="ECO:0000256" key="1">
    <source>
        <dbReference type="ARBA" id="ARBA00023015"/>
    </source>
</evidence>
<evidence type="ECO:0000313" key="5">
    <source>
        <dbReference type="EMBL" id="PRO73708.1"/>
    </source>
</evidence>
<name>A0A2S9VB70_9ALTE</name>
<dbReference type="InterPro" id="IPR018060">
    <property type="entry name" value="HTH_AraC"/>
</dbReference>
<keyword evidence="6" id="KW-1185">Reference proteome</keyword>
<dbReference type="RefSeq" id="WP_105934453.1">
    <property type="nucleotide sequence ID" value="NZ_PVNP01000089.1"/>
</dbReference>
<dbReference type="Pfam" id="PF07883">
    <property type="entry name" value="Cupin_2"/>
    <property type="match status" value="1"/>
</dbReference>
<dbReference type="Gene3D" id="1.10.10.60">
    <property type="entry name" value="Homeodomain-like"/>
    <property type="match status" value="1"/>
</dbReference>
<dbReference type="InterPro" id="IPR014710">
    <property type="entry name" value="RmlC-like_jellyroll"/>
</dbReference>
<dbReference type="CDD" id="cd06999">
    <property type="entry name" value="cupin_HpaA-like_N"/>
    <property type="match status" value="1"/>
</dbReference>
<evidence type="ECO:0000256" key="3">
    <source>
        <dbReference type="ARBA" id="ARBA00023163"/>
    </source>
</evidence>
<dbReference type="Proteomes" id="UP000238949">
    <property type="component" value="Unassembled WGS sequence"/>
</dbReference>
<dbReference type="GO" id="GO:0003700">
    <property type="term" value="F:DNA-binding transcription factor activity"/>
    <property type="evidence" value="ECO:0007669"/>
    <property type="project" value="InterPro"/>
</dbReference>
<evidence type="ECO:0000259" key="4">
    <source>
        <dbReference type="PROSITE" id="PS01124"/>
    </source>
</evidence>
<dbReference type="PANTHER" id="PTHR43280:SF32">
    <property type="entry name" value="TRANSCRIPTIONAL REGULATORY PROTEIN"/>
    <property type="match status" value="1"/>
</dbReference>
<feature type="domain" description="HTH araC/xylS-type" evidence="4">
    <location>
        <begin position="187"/>
        <end position="285"/>
    </location>
</feature>
<evidence type="ECO:0000313" key="6">
    <source>
        <dbReference type="Proteomes" id="UP000238949"/>
    </source>
</evidence>
<dbReference type="Pfam" id="PF12833">
    <property type="entry name" value="HTH_18"/>
    <property type="match status" value="1"/>
</dbReference>
<dbReference type="InterPro" id="IPR047264">
    <property type="entry name" value="Cupin_HpaA-like_N"/>
</dbReference>
<dbReference type="EMBL" id="PVNP01000089">
    <property type="protein sequence ID" value="PRO73708.1"/>
    <property type="molecule type" value="Genomic_DNA"/>
</dbReference>
<dbReference type="SMART" id="SM00342">
    <property type="entry name" value="HTH_ARAC"/>
    <property type="match status" value="1"/>
</dbReference>
<organism evidence="5 6">
    <name type="scientific">Alteromonas alba</name>
    <dbReference type="NCBI Taxonomy" id="2079529"/>
    <lineage>
        <taxon>Bacteria</taxon>
        <taxon>Pseudomonadati</taxon>
        <taxon>Pseudomonadota</taxon>
        <taxon>Gammaproteobacteria</taxon>
        <taxon>Alteromonadales</taxon>
        <taxon>Alteromonadaceae</taxon>
        <taxon>Alteromonas/Salinimonas group</taxon>
        <taxon>Alteromonas</taxon>
    </lineage>
</organism>
<dbReference type="OrthoDB" id="9814125at2"/>
<dbReference type="SUPFAM" id="SSF51182">
    <property type="entry name" value="RmlC-like cupins"/>
    <property type="match status" value="1"/>
</dbReference>